<dbReference type="PANTHER" id="PTHR10545">
    <property type="entry name" value="DIAMINE N-ACETYLTRANSFERASE"/>
    <property type="match status" value="1"/>
</dbReference>
<comment type="caution">
    <text evidence="4">The sequence shown here is derived from an EMBL/GenBank/DDBJ whole genome shotgun (WGS) entry which is preliminary data.</text>
</comment>
<evidence type="ECO:0000256" key="1">
    <source>
        <dbReference type="ARBA" id="ARBA00022679"/>
    </source>
</evidence>
<dbReference type="PANTHER" id="PTHR10545:SF42">
    <property type="entry name" value="ACETYLTRANSFERASE"/>
    <property type="match status" value="1"/>
</dbReference>
<keyword evidence="1 4" id="KW-0808">Transferase</keyword>
<dbReference type="Gene3D" id="3.40.630.30">
    <property type="match status" value="1"/>
</dbReference>
<reference evidence="4 5" key="1">
    <citation type="submission" date="2020-04" db="EMBL/GenBank/DDBJ databases">
        <title>Acinetobacter Taxon 24.</title>
        <authorList>
            <person name="Nemec A."/>
            <person name="Radolfova-Krizova L."/>
            <person name="Higgins P.G."/>
            <person name="Spanelova P."/>
        </authorList>
    </citation>
    <scope>NUCLEOTIDE SEQUENCE [LARGE SCALE GENOMIC DNA]</scope>
    <source>
        <strain evidence="4 5">ANC 5380</strain>
    </source>
</reference>
<dbReference type="InterPro" id="IPR016181">
    <property type="entry name" value="Acyl_CoA_acyltransferase"/>
</dbReference>
<proteinExistence type="predicted"/>
<dbReference type="SUPFAM" id="SSF55729">
    <property type="entry name" value="Acyl-CoA N-acyltransferases (Nat)"/>
    <property type="match status" value="1"/>
</dbReference>
<accession>A0A7Y2WCJ1</accession>
<evidence type="ECO:0000256" key="2">
    <source>
        <dbReference type="ARBA" id="ARBA00023315"/>
    </source>
</evidence>
<evidence type="ECO:0000259" key="3">
    <source>
        <dbReference type="PROSITE" id="PS51186"/>
    </source>
</evidence>
<evidence type="ECO:0000313" key="5">
    <source>
        <dbReference type="Proteomes" id="UP000569202"/>
    </source>
</evidence>
<feature type="domain" description="N-acetyltransferase" evidence="3">
    <location>
        <begin position="1"/>
        <end position="146"/>
    </location>
</feature>
<dbReference type="InterPro" id="IPR051016">
    <property type="entry name" value="Diverse_Substrate_AcTransf"/>
</dbReference>
<name>A0A7Y2WCJ1_9GAMM</name>
<organism evidence="4 5">
    <name type="scientific">Acinetobacter terrae</name>
    <dbReference type="NCBI Taxonomy" id="2731247"/>
    <lineage>
        <taxon>Bacteria</taxon>
        <taxon>Pseudomonadati</taxon>
        <taxon>Pseudomonadota</taxon>
        <taxon>Gammaproteobacteria</taxon>
        <taxon>Moraxellales</taxon>
        <taxon>Moraxellaceae</taxon>
        <taxon>Acinetobacter</taxon>
        <taxon>Acinetobacter Taxon 24</taxon>
    </lineage>
</organism>
<keyword evidence="2" id="KW-0012">Acyltransferase</keyword>
<evidence type="ECO:0000313" key="4">
    <source>
        <dbReference type="EMBL" id="NNH78858.1"/>
    </source>
</evidence>
<dbReference type="EMBL" id="JABERL010000056">
    <property type="protein sequence ID" value="NNH78858.1"/>
    <property type="molecule type" value="Genomic_DNA"/>
</dbReference>
<dbReference type="PROSITE" id="PS51186">
    <property type="entry name" value="GNAT"/>
    <property type="match status" value="1"/>
</dbReference>
<dbReference type="Proteomes" id="UP000569202">
    <property type="component" value="Unassembled WGS sequence"/>
</dbReference>
<dbReference type="RefSeq" id="WP_171541050.1">
    <property type="nucleotide sequence ID" value="NZ_JABERL010000056.1"/>
</dbReference>
<gene>
    <name evidence="4" type="ORF">HLH17_14640</name>
</gene>
<sequence length="146" mass="17493">MQLRKIVEQDYEGWLQLWHGYQEFYKVNLSPELSQLTFSRLLNENEEMGCFVIEQEQELIGLVHYIFHRSTWTEGDYCYLQDLFVKKDSRSKGLGKQLVEAVYTEAEKQNCSRVYWLTHETNYQARILYDQLADNTGFIQYRKNLG</sequence>
<dbReference type="AlphaFoldDB" id="A0A7Y2WCJ1"/>
<protein>
    <submittedName>
        <fullName evidence="4">GNAT family N-acetyltransferase</fullName>
    </submittedName>
</protein>
<dbReference type="Pfam" id="PF00583">
    <property type="entry name" value="Acetyltransf_1"/>
    <property type="match status" value="1"/>
</dbReference>
<dbReference type="InterPro" id="IPR000182">
    <property type="entry name" value="GNAT_dom"/>
</dbReference>
<dbReference type="GO" id="GO:0008080">
    <property type="term" value="F:N-acetyltransferase activity"/>
    <property type="evidence" value="ECO:0007669"/>
    <property type="project" value="TreeGrafter"/>
</dbReference>
<dbReference type="CDD" id="cd04301">
    <property type="entry name" value="NAT_SF"/>
    <property type="match status" value="1"/>
</dbReference>